<evidence type="ECO:0000259" key="2">
    <source>
        <dbReference type="Pfam" id="PF00589"/>
    </source>
</evidence>
<dbReference type="GO" id="GO:0015074">
    <property type="term" value="P:DNA integration"/>
    <property type="evidence" value="ECO:0007669"/>
    <property type="project" value="InterPro"/>
</dbReference>
<keyword evidence="1" id="KW-0233">DNA recombination</keyword>
<dbReference type="GO" id="GO:0006310">
    <property type="term" value="P:DNA recombination"/>
    <property type="evidence" value="ECO:0007669"/>
    <property type="project" value="UniProtKB-KW"/>
</dbReference>
<proteinExistence type="predicted"/>
<dbReference type="InterPro" id="IPR013762">
    <property type="entry name" value="Integrase-like_cat_sf"/>
</dbReference>
<sequence length="107" mass="12593">MNITILLYMAWGDIDLQNKIWNISNIKKEKSRYLSLTDEAIQILYRRKQKSNSLWVFPAKNKINHMVKPTPTLRKIVKETGYKDLTFNNLSKTLEKLTDPLRASIKL</sequence>
<dbReference type="HOGENOM" id="CLU_2208067_0_0_5"/>
<dbReference type="EMBL" id="CP000053">
    <property type="protein sequence ID" value="AAY61192.1"/>
    <property type="molecule type" value="Genomic_DNA"/>
</dbReference>
<dbReference type="SUPFAM" id="SSF56349">
    <property type="entry name" value="DNA breaking-rejoining enzymes"/>
    <property type="match status" value="1"/>
</dbReference>
<dbReference type="eggNOG" id="COG0582">
    <property type="taxonomic scope" value="Bacteria"/>
</dbReference>
<reference evidence="3 4" key="1">
    <citation type="journal article" date="2005" name="PLoS Biol.">
        <title>The genome sequence of Rickettsia felis identifies the first putative conjugative plasmid in an obligate intracellular parasite.</title>
        <authorList>
            <person name="Ogata H."/>
            <person name="Renesto P."/>
            <person name="Audic S."/>
            <person name="Robert C."/>
            <person name="Blanc G."/>
            <person name="Fournier P.E."/>
            <person name="Parinello H."/>
            <person name="Claverie J.M."/>
            <person name="Raoult D."/>
        </authorList>
    </citation>
    <scope>NUCLEOTIDE SEQUENCE [LARGE SCALE GENOMIC DNA]</scope>
    <source>
        <strain evidence="4">ATCC VR-1525 / URRWXCal2</strain>
    </source>
</reference>
<dbReference type="InterPro" id="IPR011010">
    <property type="entry name" value="DNA_brk_join_enz"/>
</dbReference>
<dbReference type="GO" id="GO:0003677">
    <property type="term" value="F:DNA binding"/>
    <property type="evidence" value="ECO:0007669"/>
    <property type="project" value="InterPro"/>
</dbReference>
<dbReference type="Gene3D" id="1.10.443.10">
    <property type="entry name" value="Intergrase catalytic core"/>
    <property type="match status" value="1"/>
</dbReference>
<evidence type="ECO:0000256" key="1">
    <source>
        <dbReference type="ARBA" id="ARBA00023172"/>
    </source>
</evidence>
<protein>
    <submittedName>
        <fullName evidence="3">Integrase-like protein</fullName>
    </submittedName>
</protein>
<accession>Q4UML6</accession>
<dbReference type="Proteomes" id="UP000008548">
    <property type="component" value="Chromosome"/>
</dbReference>
<dbReference type="InterPro" id="IPR002104">
    <property type="entry name" value="Integrase_catalytic"/>
</dbReference>
<dbReference type="Pfam" id="PF00589">
    <property type="entry name" value="Phage_integrase"/>
    <property type="match status" value="1"/>
</dbReference>
<feature type="domain" description="Tyr recombinase" evidence="2">
    <location>
        <begin position="7"/>
        <end position="90"/>
    </location>
</feature>
<evidence type="ECO:0000313" key="4">
    <source>
        <dbReference type="Proteomes" id="UP000008548"/>
    </source>
</evidence>
<gene>
    <name evidence="3" type="ordered locus">RF_0341</name>
</gene>
<dbReference type="KEGG" id="rfe:RF_0341"/>
<evidence type="ECO:0000313" key="3">
    <source>
        <dbReference type="EMBL" id="AAY61192.1"/>
    </source>
</evidence>
<keyword evidence="4" id="KW-1185">Reference proteome</keyword>
<dbReference type="AlphaFoldDB" id="Q4UML6"/>
<organism evidence="3 4">
    <name type="scientific">Rickettsia felis (strain ATCC VR-1525 / URRWXCal2)</name>
    <name type="common">Rickettsia azadi</name>
    <dbReference type="NCBI Taxonomy" id="315456"/>
    <lineage>
        <taxon>Bacteria</taxon>
        <taxon>Pseudomonadati</taxon>
        <taxon>Pseudomonadota</taxon>
        <taxon>Alphaproteobacteria</taxon>
        <taxon>Rickettsiales</taxon>
        <taxon>Rickettsiaceae</taxon>
        <taxon>Rickettsieae</taxon>
        <taxon>Rickettsia</taxon>
        <taxon>spotted fever group</taxon>
    </lineage>
</organism>
<name>Q4UML6_RICFE</name>